<evidence type="ECO:0008006" key="4">
    <source>
        <dbReference type="Google" id="ProtNLM"/>
    </source>
</evidence>
<accession>A0A7V4XSK5</accession>
<sequence length="396" mass="42979">MAHAGGRFALVVAALFALACAALPVAAQSAAAPPGPAWQQIKRTHDALDQQGVDLSGWVQLDGSTVAAGGQPNPLGFDGQYLIDLTATIDTAKLLHLPGGTVMLDGQSHSGPSILTHQFPALQDPDNMDAYSETSLDRAWYQQNLWKQRVQMQVGLMYVDDQFFTVPYGGNFVSLDFSSDASVSTFLLPTFPKGSFGGDVQVAASKSLTFSGGAYNDHSTELPYDPGGVLYLTEEAWQSHWHGRPWKLQLGGWRDTGRFVRFAGGAQHHAAGAYAVASSKLWHPKGSQDRGVGMFVQFGTAPPAVANVRSHIGAGLVWTGPWARRPHDEIGAAFSDSLLTHESNFRRGYENEVELYYQMHAFRGLTIQPDMEFWQHPSGGAAPNTILALTRIMYTF</sequence>
<proteinExistence type="inferred from homology"/>
<protein>
    <recommendedName>
        <fullName evidence="4">Porin</fullName>
    </recommendedName>
</protein>
<dbReference type="AlphaFoldDB" id="A0A7V4XSK5"/>
<dbReference type="Pfam" id="PF04966">
    <property type="entry name" value="OprB"/>
    <property type="match status" value="1"/>
</dbReference>
<dbReference type="PROSITE" id="PS51257">
    <property type="entry name" value="PROKAR_LIPOPROTEIN"/>
    <property type="match status" value="1"/>
</dbReference>
<dbReference type="PANTHER" id="PTHR37944:SF1">
    <property type="entry name" value="PORIN B"/>
    <property type="match status" value="1"/>
</dbReference>
<dbReference type="GO" id="GO:0015288">
    <property type="term" value="F:porin activity"/>
    <property type="evidence" value="ECO:0007669"/>
    <property type="project" value="InterPro"/>
</dbReference>
<dbReference type="EMBL" id="DTKL01000043">
    <property type="protein sequence ID" value="HGY94464.1"/>
    <property type="molecule type" value="Genomic_DNA"/>
</dbReference>
<dbReference type="InterPro" id="IPR038673">
    <property type="entry name" value="OprB_sf"/>
</dbReference>
<name>A0A7V4XSK5_9BACT</name>
<comment type="caution">
    <text evidence="3">The sequence shown here is derived from an EMBL/GenBank/DDBJ whole genome shotgun (WGS) entry which is preliminary data.</text>
</comment>
<dbReference type="GO" id="GO:0016020">
    <property type="term" value="C:membrane"/>
    <property type="evidence" value="ECO:0007669"/>
    <property type="project" value="InterPro"/>
</dbReference>
<dbReference type="Gene3D" id="2.40.160.180">
    <property type="entry name" value="Carbohydrate-selective porin OprB"/>
    <property type="match status" value="1"/>
</dbReference>
<dbReference type="InterPro" id="IPR007049">
    <property type="entry name" value="Carb-sel_porin_OprB"/>
</dbReference>
<dbReference type="GO" id="GO:0008643">
    <property type="term" value="P:carbohydrate transport"/>
    <property type="evidence" value="ECO:0007669"/>
    <property type="project" value="InterPro"/>
</dbReference>
<gene>
    <name evidence="3" type="ORF">ENW50_07240</name>
</gene>
<dbReference type="InterPro" id="IPR052932">
    <property type="entry name" value="OprB_Porin"/>
</dbReference>
<comment type="similarity">
    <text evidence="1 2">Belongs to the OprB family.</text>
</comment>
<evidence type="ECO:0000256" key="1">
    <source>
        <dbReference type="ARBA" id="ARBA00008769"/>
    </source>
</evidence>
<evidence type="ECO:0000256" key="2">
    <source>
        <dbReference type="RuleBase" id="RU363072"/>
    </source>
</evidence>
<keyword evidence="2" id="KW-0732">Signal</keyword>
<dbReference type="PANTHER" id="PTHR37944">
    <property type="entry name" value="PORIN B"/>
    <property type="match status" value="1"/>
</dbReference>
<feature type="signal peptide" evidence="2">
    <location>
        <begin position="1"/>
        <end position="27"/>
    </location>
</feature>
<evidence type="ECO:0000313" key="3">
    <source>
        <dbReference type="EMBL" id="HGY94464.1"/>
    </source>
</evidence>
<feature type="chain" id="PRO_5031610738" description="Porin" evidence="2">
    <location>
        <begin position="28"/>
        <end position="396"/>
    </location>
</feature>
<reference evidence="3" key="1">
    <citation type="journal article" date="2020" name="mSystems">
        <title>Genome- and Community-Level Interaction Insights into Carbon Utilization and Element Cycling Functions of Hydrothermarchaeota in Hydrothermal Sediment.</title>
        <authorList>
            <person name="Zhou Z."/>
            <person name="Liu Y."/>
            <person name="Xu W."/>
            <person name="Pan J."/>
            <person name="Luo Z.H."/>
            <person name="Li M."/>
        </authorList>
    </citation>
    <scope>NUCLEOTIDE SEQUENCE [LARGE SCALE GENOMIC DNA]</scope>
    <source>
        <strain evidence="3">SpSt-855</strain>
    </source>
</reference>
<organism evidence="3">
    <name type="scientific">Acidobacterium capsulatum</name>
    <dbReference type="NCBI Taxonomy" id="33075"/>
    <lineage>
        <taxon>Bacteria</taxon>
        <taxon>Pseudomonadati</taxon>
        <taxon>Acidobacteriota</taxon>
        <taxon>Terriglobia</taxon>
        <taxon>Terriglobales</taxon>
        <taxon>Acidobacteriaceae</taxon>
        <taxon>Acidobacterium</taxon>
    </lineage>
</organism>